<dbReference type="SUPFAM" id="SSF52058">
    <property type="entry name" value="L domain-like"/>
    <property type="match status" value="1"/>
</dbReference>
<dbReference type="Pfam" id="PF00754">
    <property type="entry name" value="F5_F8_type_C"/>
    <property type="match status" value="4"/>
</dbReference>
<keyword evidence="1" id="KW-0326">Glycosidase</keyword>
<feature type="domain" description="Peptidase M60" evidence="4">
    <location>
        <begin position="740"/>
        <end position="1061"/>
    </location>
</feature>
<dbReference type="Gene3D" id="3.80.10.10">
    <property type="entry name" value="Ribonuclease Inhibitor"/>
    <property type="match status" value="1"/>
</dbReference>
<dbReference type="PROSITE" id="PS51450">
    <property type="entry name" value="LRR"/>
    <property type="match status" value="1"/>
</dbReference>
<dbReference type="Pfam" id="PF13402">
    <property type="entry name" value="Peptidase_M60"/>
    <property type="match status" value="1"/>
</dbReference>
<name>A0A6N3E953_9CLOT</name>
<evidence type="ECO:0000256" key="1">
    <source>
        <dbReference type="ARBA" id="ARBA00023295"/>
    </source>
</evidence>
<gene>
    <name evidence="5" type="ORF">CPLFYP93_02057</name>
</gene>
<accession>A0A6N3E953</accession>
<dbReference type="InterPro" id="IPR001611">
    <property type="entry name" value="Leu-rich_rpt"/>
</dbReference>
<dbReference type="Gene3D" id="2.60.40.10">
    <property type="entry name" value="Immunoglobulins"/>
    <property type="match status" value="4"/>
</dbReference>
<dbReference type="PROSITE" id="PS50022">
    <property type="entry name" value="FA58C_3"/>
    <property type="match status" value="1"/>
</dbReference>
<keyword evidence="2" id="KW-0732">Signal</keyword>
<dbReference type="InterPro" id="IPR013222">
    <property type="entry name" value="Glyco_hyd_98_carb-bd"/>
</dbReference>
<evidence type="ECO:0000313" key="5">
    <source>
        <dbReference type="EMBL" id="VYU34933.1"/>
    </source>
</evidence>
<sequence length="2452" mass="277782">MNKRKIAAIMAAAVILNFSAPSIQVLADEISSNLTLTEGIQATKATISKFELLNSSNIAAYDKVFKMDNSNIESITTNGGDYNSASTADKAIDGDFNTHWETRKQNSSDFTNEVVFKFKELTDLSRIVYAARQSSAKGKGFAKEVEIYGSITDEENDFRLISSGEYTGSTGDVVEIRFNKTTFKRIKFVFKEADKNWASASEFMFYKEDKLSDKMKTLFTDDTMSKVSKEFNTVEKLEALENEVKEHPLCEEFKEYIENAKILLQENKIEATTAITRRFEDYSNDEYSNLFKMNTSNIKGIKNNGRHYSSQVITNAIDDNLDTYWETNTYNTNNFTNEVEVEFKEAVELNRIVYGARKSDNKGFAKEFEIYGATTSAGETYQLVATGKHDKVSGLVEAKFNPTKFRRVKFKFKNSDQNWATLSEIAFYKEDEIADKVERLFTNELKNELSAEFNTKEKLQALEEETKTHPLYDRFKESLENAKELLNQQKIEPTKAITKKFDHYSDEEYSSLFKMDNNNIKGIKNNGRHYSSQVITNAIDDNLDTYWETNTYNTNNFTNEVEVEFNEAVELNRIVYGARKSDNKGFAKEFEIYGSTTSEGETYQLVATGKHDKVSGLVEAKFNPTKFKRVKFKFKNSDQNWATLSEIAFYKEDEIADKVESLFTNGLMNELSEDFNTEEKLQALKDTVKGHPLEDSFKESFELANKVLSGEIETVKIITAEQHGDMVKHANGNLKFGFGNNNQPTGISAKPGDRITVYVDADPTQPLPKLAFSQQEGSYANWMKTVSLVPGKNVITVPEVPKDSAYAYDVTKGGAVYIVNPYTSEEQSKAPVIRFASGDKFPFATKDTNVEEFKEFLIEYKKAIDEDIEKNPNVLDREVLDVFEFVSDHIVWTGTATGAYKAYIEQGVNPLDTIESYNIHMKEIFRYYGLDGSSEKNDPKYIRENVRLAQPFGYMYAGAGHIGVQRDVMANHLIPFEERGPSWGLTHEIGHKMDVNIRLYGEVTNNMLPMHMSVFYNKIDNRIPYESHTYKNVLRENTNKYMEYGYFEKLAVFWQLEMYKPGYWANLNKLYRERNVSLGNENSNNVKMQYLIKFSSEVVGEDLSEYFSRHGFEVNEETKKETSKYQKPDKKIWYLNNSKVNYEGNGFTKDTNLDVSLNRLENGIKLIFNVADEVKSDLLGYEIFRDGELIGFTSSNSFVDINADKTKNSKYEVIPYDLNLGTGEVIEIYSFTPSMSIKNDKITLGLREEFNPMDYIKALDHEGNDIISNVEVTNNVDTSQKGVYQVKYKISDEGIVVEKVVDVEVVSICDYASDLQEVSSRVGDGILRKDKSVMGGTITFLKDGSEFTYSKGIGAHANSEVVYNIENKGYEYFESYIGVDQWSKNTAASVTFEVWVDGEKKFDSKVFKHDTDSGYVRVNVSGAKEVKLITTDAKISGNLYDHSIWADAKFITNNAKPVINAEDKIYKLDEEVDFKAGITATDVEDGDLTSNIEIISNSYEEGKVGRFQVVYSVTDSNNNTTEKKSYITVYEDYKVVKSKYGQFDNLDKYNEEFKVPVSSVTNNGGKYFSSVIENAIDNNIKSHWETNKPNSDTFQNEVVFDLGESKEINRIAYAARRDAGGKGFARKFEIYVSNDAEGNDFVLAGKGEYSGSNTDVVEFKISKTTARRVKFKFIEAYNGMASLGEISFYKVDELADKIDNLFTDNTKTEVSDSYNTLEKVQALREEVKNHPAANLFEECLVKAEEIIRAKFPTLTVEGVTYVKLNSDFDLTLGVTANDQEDGDITGNIKVNSNNFNIAKSGEYIITYSVIDSDNNTTTKDRKVIVYSDSIYISDMEWESAVSGWKSVNKDSAVNSSNKIKLKVNGEIREFDKGIGAATNAEIVYKLDGNYSNFTTYVGTDKNYDLNQTTIIFKIFADGEEVYTSDVIRKDSEAEFINLDVTGVQELKLVADNVDGNGVGDFASWADTKLYTTNAKPRLTIPKSLSTKLGKEIDLNEEYSAIDAEDGEITEKVEVSGKVNFNKTGKYPITYKVIDSDGNEVVKTRTISVVDMNDYNYLTDYDWKSTQNSYAVPKKDISTSAKALRLTDKDGNVVSFERGIGAHATSTIIYDLTDKDYAYFSSYVGVDREMYNTVGSVSFQVYVDGEKKFDSELMSSRDAMKYLEVDIAGAKELKLVVTDGGNGIGSDHATWGDAKLHFAKDVQGNYEDLESLVKEAKKFVKDDYTEESFEKFEEALIKAEEMLADKVSTQEDINLMITELNEVVSKLEKRVDLNEIITIKDRALKDSIKRELNLSSDNITIGDMYKLTNLSASGEWITSLEGLQYAKNLEELDISYNEVKDLSPLKNLKKLTNLNGNPQIITEGMLYAKNNIVSLDYKVLNRNGERLKPREIIIRSNKTFEVVNLTLEELIDENGVISFDISNLDKAVYSVYLVYEDKEDNFLSQSLYMFNVE</sequence>
<dbReference type="Gene3D" id="1.10.390.30">
    <property type="entry name" value="Peptidase M60, enhancin-like domain 3"/>
    <property type="match status" value="1"/>
</dbReference>
<dbReference type="Gene3D" id="3.40.390.80">
    <property type="entry name" value="Peptidase M60, enhancin-like domain 2"/>
    <property type="match status" value="1"/>
</dbReference>
<dbReference type="InterPro" id="IPR042279">
    <property type="entry name" value="Pep_M60_3"/>
</dbReference>
<proteinExistence type="predicted"/>
<protein>
    <submittedName>
        <fullName evidence="5">NPCBM/NEW2 domain protein</fullName>
    </submittedName>
</protein>
<dbReference type="Pfam" id="PF08305">
    <property type="entry name" value="NPCBM"/>
    <property type="match status" value="3"/>
</dbReference>
<dbReference type="InterPro" id="IPR013783">
    <property type="entry name" value="Ig-like_fold"/>
</dbReference>
<dbReference type="PROSITE" id="PS51723">
    <property type="entry name" value="PEPTIDASE_M60"/>
    <property type="match status" value="1"/>
</dbReference>
<evidence type="ECO:0000256" key="2">
    <source>
        <dbReference type="SAM" id="SignalP"/>
    </source>
</evidence>
<dbReference type="GO" id="GO:0016798">
    <property type="term" value="F:hydrolase activity, acting on glycosyl bonds"/>
    <property type="evidence" value="ECO:0007669"/>
    <property type="project" value="UniProtKB-KW"/>
</dbReference>
<dbReference type="SMART" id="SM01276">
    <property type="entry name" value="M60-like"/>
    <property type="match status" value="1"/>
</dbReference>
<dbReference type="InterPro" id="IPR032179">
    <property type="entry name" value="Cry22Aa_Ig-like"/>
</dbReference>
<feature type="signal peptide" evidence="2">
    <location>
        <begin position="1"/>
        <end position="27"/>
    </location>
</feature>
<dbReference type="InterPro" id="IPR000421">
    <property type="entry name" value="FA58C"/>
</dbReference>
<keyword evidence="1" id="KW-0378">Hydrolase</keyword>
<dbReference type="InterPro" id="IPR008979">
    <property type="entry name" value="Galactose-bd-like_sf"/>
</dbReference>
<evidence type="ECO:0000259" key="3">
    <source>
        <dbReference type="PROSITE" id="PS50022"/>
    </source>
</evidence>
<dbReference type="RefSeq" id="WP_156561365.1">
    <property type="nucleotide sequence ID" value="NZ_CACRTV010000050.1"/>
</dbReference>
<dbReference type="Gene3D" id="1.20.1270.90">
    <property type="entry name" value="AF1782-like"/>
    <property type="match status" value="1"/>
</dbReference>
<dbReference type="Gene3D" id="2.60.120.1060">
    <property type="entry name" value="NPCBM/NEW2 domain"/>
    <property type="match status" value="3"/>
</dbReference>
<dbReference type="Gene3D" id="2.60.120.260">
    <property type="entry name" value="Galactose-binding domain-like"/>
    <property type="match status" value="4"/>
</dbReference>
<dbReference type="SUPFAM" id="SSF49785">
    <property type="entry name" value="Galactose-binding domain-like"/>
    <property type="match status" value="7"/>
</dbReference>
<feature type="chain" id="PRO_5026681050" evidence="2">
    <location>
        <begin position="28"/>
        <end position="2452"/>
    </location>
</feature>
<dbReference type="InterPro" id="IPR032675">
    <property type="entry name" value="LRR_dom_sf"/>
</dbReference>
<dbReference type="Gene3D" id="2.60.120.1250">
    <property type="entry name" value="Peptidase M60, enhancin-like domain 1"/>
    <property type="match status" value="1"/>
</dbReference>
<reference evidence="5" key="1">
    <citation type="submission" date="2019-11" db="EMBL/GenBank/DDBJ databases">
        <authorList>
            <person name="Feng L."/>
        </authorList>
    </citation>
    <scope>NUCLEOTIDE SEQUENCE</scope>
    <source>
        <strain evidence="5">CParaputrificumLFYP93</strain>
    </source>
</reference>
<dbReference type="EMBL" id="CACRTV010000050">
    <property type="protein sequence ID" value="VYU34933.1"/>
    <property type="molecule type" value="Genomic_DNA"/>
</dbReference>
<dbReference type="InterPro" id="IPR038637">
    <property type="entry name" value="NPCBM_sf"/>
</dbReference>
<organism evidence="5">
    <name type="scientific">Clostridium paraputrificum</name>
    <dbReference type="NCBI Taxonomy" id="29363"/>
    <lineage>
        <taxon>Bacteria</taxon>
        <taxon>Bacillati</taxon>
        <taxon>Bacillota</taxon>
        <taxon>Clostridia</taxon>
        <taxon>Eubacteriales</taxon>
        <taxon>Clostridiaceae</taxon>
        <taxon>Clostridium</taxon>
    </lineage>
</organism>
<dbReference type="SMART" id="SM00776">
    <property type="entry name" value="NPCBM"/>
    <property type="match status" value="3"/>
</dbReference>
<evidence type="ECO:0000259" key="4">
    <source>
        <dbReference type="PROSITE" id="PS51723"/>
    </source>
</evidence>
<dbReference type="InterPro" id="IPR031161">
    <property type="entry name" value="Peptidase_M60_dom"/>
</dbReference>
<dbReference type="Pfam" id="PF16403">
    <property type="entry name" value="Bact_surface_Ig-like"/>
    <property type="match status" value="3"/>
</dbReference>
<feature type="domain" description="F5/8 type C" evidence="3">
    <location>
        <begin position="1535"/>
        <end position="1691"/>
    </location>
</feature>